<dbReference type="PANTHER" id="PTHR12304:SF4">
    <property type="entry name" value="URIDINE NUCLEOSIDASE"/>
    <property type="match status" value="1"/>
</dbReference>
<dbReference type="Pfam" id="PF01156">
    <property type="entry name" value="IU_nuc_hydro"/>
    <property type="match status" value="1"/>
</dbReference>
<evidence type="ECO:0000313" key="5">
    <source>
        <dbReference type="Proteomes" id="UP000664771"/>
    </source>
</evidence>
<keyword evidence="1 4" id="KW-0378">Hydrolase</keyword>
<evidence type="ECO:0000313" key="4">
    <source>
        <dbReference type="EMBL" id="MBO1359173.1"/>
    </source>
</evidence>
<dbReference type="SUPFAM" id="SSF53590">
    <property type="entry name" value="Nucleoside hydrolase"/>
    <property type="match status" value="1"/>
</dbReference>
<dbReference type="EMBL" id="JAFVMF010000004">
    <property type="protein sequence ID" value="MBO1359173.1"/>
    <property type="molecule type" value="Genomic_DNA"/>
</dbReference>
<evidence type="ECO:0000256" key="1">
    <source>
        <dbReference type="ARBA" id="ARBA00022801"/>
    </source>
</evidence>
<keyword evidence="2" id="KW-0326">Glycosidase</keyword>
<dbReference type="Gene3D" id="3.90.245.10">
    <property type="entry name" value="Ribonucleoside hydrolase-like"/>
    <property type="match status" value="1"/>
</dbReference>
<dbReference type="CDD" id="cd02651">
    <property type="entry name" value="nuc_hydro_IU_UC_XIUA"/>
    <property type="match status" value="1"/>
</dbReference>
<comment type="caution">
    <text evidence="4">The sequence shown here is derived from an EMBL/GenBank/DDBJ whole genome shotgun (WGS) entry which is preliminary data.</text>
</comment>
<accession>A0ABS3LTD5</accession>
<dbReference type="InterPro" id="IPR023186">
    <property type="entry name" value="IUNH"/>
</dbReference>
<protein>
    <submittedName>
        <fullName evidence="4">Nucleoside hydrolase</fullName>
    </submittedName>
</protein>
<feature type="domain" description="Inosine/uridine-preferring nucleoside hydrolase" evidence="3">
    <location>
        <begin position="5"/>
        <end position="301"/>
    </location>
</feature>
<name>A0ABS3LTD5_9PROT</name>
<dbReference type="PANTHER" id="PTHR12304">
    <property type="entry name" value="INOSINE-URIDINE PREFERRING NUCLEOSIDE HYDROLASE"/>
    <property type="match status" value="1"/>
</dbReference>
<evidence type="ECO:0000259" key="3">
    <source>
        <dbReference type="Pfam" id="PF01156"/>
    </source>
</evidence>
<keyword evidence="5" id="KW-1185">Reference proteome</keyword>
<gene>
    <name evidence="4" type="ORF">J2D73_05100</name>
</gene>
<proteinExistence type="predicted"/>
<evidence type="ECO:0000256" key="2">
    <source>
        <dbReference type="ARBA" id="ARBA00023295"/>
    </source>
</evidence>
<dbReference type="Proteomes" id="UP000664771">
    <property type="component" value="Unassembled WGS sequence"/>
</dbReference>
<sequence length="330" mass="35390">MATKIIIDTDPGQDDALTILLALASPEIELLGVTTVAGNVGVAQATENAIKALDLAGRPDVPVHAGAERALLRERVDATHVHGRTGFEGADLPPPSRASSPGHAVDFIIRTVMENEPGEVTICAIGPLTNVALALAREPALRTRLRRIVTMSGAFAEVGNITPSAEFNVYVDPHAADMVLRSGVELVMAPLDLTHSLHTSAARLARFEAIGNRVGSVVAGWLRFEKRFEATKYGTDGGPLHDPNTVLWLLRPDLYRGRLVNVRVETASELTMGMTVVDWWGVTDLPKNVQFLREGDADALYDVIAELLARFKDDGNGGTVAPKFLEARGA</sequence>
<dbReference type="RefSeq" id="WP_207879983.1">
    <property type="nucleotide sequence ID" value="NZ_JAFVMF010000004.1"/>
</dbReference>
<reference evidence="4 5" key="1">
    <citation type="submission" date="2021-03" db="EMBL/GenBank/DDBJ databases">
        <title>The complete genome sequence of Acetobacter sacchari TBRC 11175.</title>
        <authorList>
            <person name="Charoenyingcharoen P."/>
            <person name="Yukphan P."/>
        </authorList>
    </citation>
    <scope>NUCLEOTIDE SEQUENCE [LARGE SCALE GENOMIC DNA]</scope>
    <source>
        <strain evidence="4 5">TBRC 11175</strain>
    </source>
</reference>
<organism evidence="4 5">
    <name type="scientific">Acetobacter sacchari</name>
    <dbReference type="NCBI Taxonomy" id="2661687"/>
    <lineage>
        <taxon>Bacteria</taxon>
        <taxon>Pseudomonadati</taxon>
        <taxon>Pseudomonadota</taxon>
        <taxon>Alphaproteobacteria</taxon>
        <taxon>Acetobacterales</taxon>
        <taxon>Acetobacteraceae</taxon>
        <taxon>Acetobacter</taxon>
    </lineage>
</organism>
<dbReference type="GO" id="GO:0016787">
    <property type="term" value="F:hydrolase activity"/>
    <property type="evidence" value="ECO:0007669"/>
    <property type="project" value="UniProtKB-KW"/>
</dbReference>
<dbReference type="InterPro" id="IPR001910">
    <property type="entry name" value="Inosine/uridine_hydrolase_dom"/>
</dbReference>
<dbReference type="InterPro" id="IPR036452">
    <property type="entry name" value="Ribo_hydro-like"/>
</dbReference>